<dbReference type="InterPro" id="IPR025997">
    <property type="entry name" value="SBP_2_dom"/>
</dbReference>
<dbReference type="Gene3D" id="1.10.260.40">
    <property type="entry name" value="lambda repressor-like DNA-binding domains"/>
    <property type="match status" value="1"/>
</dbReference>
<dbReference type="PROSITE" id="PS50943">
    <property type="entry name" value="HTH_CROC1"/>
    <property type="match status" value="1"/>
</dbReference>
<evidence type="ECO:0000256" key="1">
    <source>
        <dbReference type="ARBA" id="ARBA00023015"/>
    </source>
</evidence>
<dbReference type="EMBL" id="QRWX01000002">
    <property type="protein sequence ID" value="RGT56371.1"/>
    <property type="molecule type" value="Genomic_DNA"/>
</dbReference>
<evidence type="ECO:0000259" key="4">
    <source>
        <dbReference type="PROSITE" id="PS50932"/>
    </source>
</evidence>
<dbReference type="CDD" id="cd01392">
    <property type="entry name" value="HTH_LacI"/>
    <property type="match status" value="1"/>
</dbReference>
<dbReference type="RefSeq" id="WP_006525185.1">
    <property type="nucleotide sequence ID" value="NZ_AP028934.1"/>
</dbReference>
<evidence type="ECO:0000259" key="5">
    <source>
        <dbReference type="PROSITE" id="PS50943"/>
    </source>
</evidence>
<dbReference type="InterPro" id="IPR001387">
    <property type="entry name" value="Cro/C1-type_HTH"/>
</dbReference>
<dbReference type="PANTHER" id="PTHR30146">
    <property type="entry name" value="LACI-RELATED TRANSCRIPTIONAL REPRESSOR"/>
    <property type="match status" value="1"/>
</dbReference>
<dbReference type="PANTHER" id="PTHR30146:SF154">
    <property type="entry name" value="TRANSCRIPTION REGULATOR, MEMBER OF GALR FAMILY"/>
    <property type="match status" value="1"/>
</dbReference>
<keyword evidence="2 6" id="KW-0238">DNA-binding</keyword>
<dbReference type="SUPFAM" id="SSF53822">
    <property type="entry name" value="Periplasmic binding protein-like I"/>
    <property type="match status" value="1"/>
</dbReference>
<proteinExistence type="predicted"/>
<dbReference type="InterPro" id="IPR000843">
    <property type="entry name" value="HTH_LacI"/>
</dbReference>
<organism evidence="6 7">
    <name type="scientific">Solobacterium moorei</name>
    <dbReference type="NCBI Taxonomy" id="102148"/>
    <lineage>
        <taxon>Bacteria</taxon>
        <taxon>Bacillati</taxon>
        <taxon>Bacillota</taxon>
        <taxon>Erysipelotrichia</taxon>
        <taxon>Erysipelotrichales</taxon>
        <taxon>Erysipelotrichaceae</taxon>
        <taxon>Solobacterium</taxon>
    </lineage>
</organism>
<feature type="domain" description="HTH cro/C1-type" evidence="5">
    <location>
        <begin position="4"/>
        <end position="50"/>
    </location>
</feature>
<name>A0A412PFH5_9FIRM</name>
<dbReference type="GO" id="GO:0003700">
    <property type="term" value="F:DNA-binding transcription factor activity"/>
    <property type="evidence" value="ECO:0007669"/>
    <property type="project" value="TreeGrafter"/>
</dbReference>
<dbReference type="GO" id="GO:0000976">
    <property type="term" value="F:transcription cis-regulatory region binding"/>
    <property type="evidence" value="ECO:0007669"/>
    <property type="project" value="TreeGrafter"/>
</dbReference>
<gene>
    <name evidence="6" type="ORF">DWX20_06075</name>
</gene>
<keyword evidence="3" id="KW-0804">Transcription</keyword>
<dbReference type="InterPro" id="IPR028082">
    <property type="entry name" value="Peripla_BP_I"/>
</dbReference>
<evidence type="ECO:0000313" key="6">
    <source>
        <dbReference type="EMBL" id="RGT56371.1"/>
    </source>
</evidence>
<sequence length="337" mass="38202">MKGKLTIKDIAERANTSKTTVSFYLNGKTDKMSLETKKRIAKVIKDTNYEPSIAARTLNAKHTKLIGVIIGDITNTFANQIVKGIEDHARENQYQLIVGSSNYDYRIEQSYVDRMLSMGVDGFIIQPSSRFSGLIDKIKEKGREVVFIDSQVSIENEKWVKTNNYEAVLEAVELLVNKKHYDEFVMISADPSVLSTRMERTKGFEDALILKGIHSKTNIVPADIDEEGLRKIIEKELRFGVKTLIFVANCFLLPRVFVALKNYRNLMPDTLGLLGYDNTEWANLSAPTVTTIVQPAYKEGCQSAKILIDAIEERYEECPNQILKCYINWNESVIIGK</sequence>
<dbReference type="SUPFAM" id="SSF47413">
    <property type="entry name" value="lambda repressor-like DNA-binding domains"/>
    <property type="match status" value="1"/>
</dbReference>
<dbReference type="Proteomes" id="UP000284731">
    <property type="component" value="Unassembled WGS sequence"/>
</dbReference>
<dbReference type="Pfam" id="PF00356">
    <property type="entry name" value="LacI"/>
    <property type="match status" value="1"/>
</dbReference>
<comment type="caution">
    <text evidence="6">The sequence shown here is derived from an EMBL/GenBank/DDBJ whole genome shotgun (WGS) entry which is preliminary data.</text>
</comment>
<evidence type="ECO:0000256" key="3">
    <source>
        <dbReference type="ARBA" id="ARBA00023163"/>
    </source>
</evidence>
<accession>A0A412PFH5</accession>
<dbReference type="CDD" id="cd06283">
    <property type="entry name" value="PBP1_RegR_EndR_KdgR-like"/>
    <property type="match status" value="1"/>
</dbReference>
<dbReference type="Pfam" id="PF13407">
    <property type="entry name" value="Peripla_BP_4"/>
    <property type="match status" value="1"/>
</dbReference>
<keyword evidence="1" id="KW-0805">Transcription regulation</keyword>
<feature type="domain" description="HTH lacI-type" evidence="4">
    <location>
        <begin position="5"/>
        <end position="60"/>
    </location>
</feature>
<evidence type="ECO:0000313" key="7">
    <source>
        <dbReference type="Proteomes" id="UP000284731"/>
    </source>
</evidence>
<dbReference type="SMART" id="SM00354">
    <property type="entry name" value="HTH_LACI"/>
    <property type="match status" value="1"/>
</dbReference>
<reference evidence="6 7" key="1">
    <citation type="submission" date="2018-08" db="EMBL/GenBank/DDBJ databases">
        <title>A genome reference for cultivated species of the human gut microbiota.</title>
        <authorList>
            <person name="Zou Y."/>
            <person name="Xue W."/>
            <person name="Luo G."/>
        </authorList>
    </citation>
    <scope>NUCLEOTIDE SEQUENCE [LARGE SCALE GENOMIC DNA]</scope>
    <source>
        <strain evidence="6 7">AF18-46</strain>
    </source>
</reference>
<dbReference type="GeneID" id="89619716"/>
<dbReference type="Gene3D" id="3.40.50.2300">
    <property type="match status" value="2"/>
</dbReference>
<dbReference type="AlphaFoldDB" id="A0A412PFH5"/>
<dbReference type="PROSITE" id="PS50932">
    <property type="entry name" value="HTH_LACI_2"/>
    <property type="match status" value="1"/>
</dbReference>
<dbReference type="InterPro" id="IPR010982">
    <property type="entry name" value="Lambda_DNA-bd_dom_sf"/>
</dbReference>
<evidence type="ECO:0000256" key="2">
    <source>
        <dbReference type="ARBA" id="ARBA00023125"/>
    </source>
</evidence>
<protein>
    <submittedName>
        <fullName evidence="6">LacI family DNA-binding transcriptional regulator</fullName>
    </submittedName>
</protein>